<dbReference type="Gene3D" id="1.20.1070.10">
    <property type="entry name" value="Rhodopsin 7-helix transmembrane proteins"/>
    <property type="match status" value="1"/>
</dbReference>
<evidence type="ECO:0000256" key="5">
    <source>
        <dbReference type="ARBA" id="ARBA00023136"/>
    </source>
</evidence>
<keyword evidence="7" id="KW-0807">Transducer</keyword>
<evidence type="ECO:0000256" key="4">
    <source>
        <dbReference type="ARBA" id="ARBA00023040"/>
    </source>
</evidence>
<feature type="transmembrane region" description="Helical" evidence="8">
    <location>
        <begin position="187"/>
        <end position="210"/>
    </location>
</feature>
<dbReference type="InterPro" id="IPR000276">
    <property type="entry name" value="GPCR_Rhodpsn"/>
</dbReference>
<proteinExistence type="predicted"/>
<dbReference type="PRINTS" id="PR00237">
    <property type="entry name" value="GPCRRHODOPSN"/>
</dbReference>
<organism evidence="10 11">
    <name type="scientific">Mytilus edulis</name>
    <name type="common">Blue mussel</name>
    <dbReference type="NCBI Taxonomy" id="6550"/>
    <lineage>
        <taxon>Eukaryota</taxon>
        <taxon>Metazoa</taxon>
        <taxon>Spiralia</taxon>
        <taxon>Lophotrochozoa</taxon>
        <taxon>Mollusca</taxon>
        <taxon>Bivalvia</taxon>
        <taxon>Autobranchia</taxon>
        <taxon>Pteriomorphia</taxon>
        <taxon>Mytilida</taxon>
        <taxon>Mytiloidea</taxon>
        <taxon>Mytilidae</taxon>
        <taxon>Mytilinae</taxon>
        <taxon>Mytilus</taxon>
    </lineage>
</organism>
<feature type="transmembrane region" description="Helical" evidence="8">
    <location>
        <begin position="240"/>
        <end position="264"/>
    </location>
</feature>
<dbReference type="InterPro" id="IPR017452">
    <property type="entry name" value="GPCR_Rhodpsn_7TM"/>
</dbReference>
<feature type="domain" description="G-protein coupled receptors family 1 profile" evidence="9">
    <location>
        <begin position="39"/>
        <end position="296"/>
    </location>
</feature>
<evidence type="ECO:0000313" key="11">
    <source>
        <dbReference type="Proteomes" id="UP000683360"/>
    </source>
</evidence>
<dbReference type="GO" id="GO:0016020">
    <property type="term" value="C:membrane"/>
    <property type="evidence" value="ECO:0007669"/>
    <property type="project" value="UniProtKB-SubCell"/>
</dbReference>
<keyword evidence="5 8" id="KW-0472">Membrane</keyword>
<evidence type="ECO:0000256" key="8">
    <source>
        <dbReference type="SAM" id="Phobius"/>
    </source>
</evidence>
<protein>
    <recommendedName>
        <fullName evidence="9">G-protein coupled receptors family 1 profile domain-containing protein</fullName>
    </recommendedName>
</protein>
<keyword evidence="11" id="KW-1185">Reference proteome</keyword>
<dbReference type="EMBL" id="CAJPWZ010001626">
    <property type="protein sequence ID" value="CAG2219234.1"/>
    <property type="molecule type" value="Genomic_DNA"/>
</dbReference>
<gene>
    <name evidence="10" type="ORF">MEDL_32786</name>
</gene>
<comment type="subcellular location">
    <subcellularLocation>
        <location evidence="1">Membrane</location>
        <topology evidence="1">Multi-pass membrane protein</topology>
    </subcellularLocation>
</comment>
<feature type="transmembrane region" description="Helical" evidence="8">
    <location>
        <begin position="98"/>
        <end position="116"/>
    </location>
</feature>
<evidence type="ECO:0000259" key="9">
    <source>
        <dbReference type="PROSITE" id="PS50262"/>
    </source>
</evidence>
<keyword evidence="3 8" id="KW-1133">Transmembrane helix</keyword>
<dbReference type="PROSITE" id="PS50262">
    <property type="entry name" value="G_PROTEIN_RECEP_F1_2"/>
    <property type="match status" value="1"/>
</dbReference>
<dbReference type="PANTHER" id="PTHR24240">
    <property type="entry name" value="OPSIN"/>
    <property type="match status" value="1"/>
</dbReference>
<evidence type="ECO:0000256" key="3">
    <source>
        <dbReference type="ARBA" id="ARBA00022989"/>
    </source>
</evidence>
<name>A0A8S3SMI8_MYTED</name>
<keyword evidence="4" id="KW-0297">G-protein coupled receptor</keyword>
<feature type="transmembrane region" description="Helical" evidence="8">
    <location>
        <begin position="276"/>
        <end position="297"/>
    </location>
</feature>
<feature type="transmembrane region" description="Helical" evidence="8">
    <location>
        <begin position="20"/>
        <end position="49"/>
    </location>
</feature>
<dbReference type="AlphaFoldDB" id="A0A8S3SMI8"/>
<reference evidence="10" key="1">
    <citation type="submission" date="2021-03" db="EMBL/GenBank/DDBJ databases">
        <authorList>
            <person name="Bekaert M."/>
        </authorList>
    </citation>
    <scope>NUCLEOTIDE SEQUENCE</scope>
</reference>
<dbReference type="InterPro" id="IPR050125">
    <property type="entry name" value="GPCR_opsins"/>
</dbReference>
<sequence>MNSTVPDLFEMIVLPQTSPWFHYITGIVLLITNIGSALTNGSVLFVLFVKNRKLLTRTNQYIATVCLISFTMSVFGVPMVVMSCFNEVWLFGDTGCKYYAFVMSYGGLTSMLLLCMDSVDKYIYVVKRELSSRLTSNFSISAITGSSAVALGFAVGPLVGWNQYIYEGIGTACAIDMIGENNNGQSFVISLLVVFFVLPVSVMIFSYGSIYAKVVKESKGHLRSNCKRTRMNKLTMEKELAITAIIIIGFFLLCYSPYAVLLFWKVLNKDVTMDPMLMAIPSMMTKIGGIFTPFVYLGRNKNIRQQVLDLYTFFKQSSTVTPDVTQIRGIVPPLHQIKIIIKKTTITEIECISKETNEGEIISEDSLQTAGQSHTCNQCSDQLEVISANRHFIHNVQTLLPDILVSKLEPKPEAWT</sequence>
<evidence type="ECO:0000313" key="10">
    <source>
        <dbReference type="EMBL" id="CAG2219234.1"/>
    </source>
</evidence>
<dbReference type="OrthoDB" id="6151028at2759"/>
<dbReference type="CDD" id="cd14969">
    <property type="entry name" value="7tmA_Opsins_type2_animals"/>
    <property type="match status" value="1"/>
</dbReference>
<dbReference type="Pfam" id="PF00001">
    <property type="entry name" value="7tm_1"/>
    <property type="match status" value="1"/>
</dbReference>
<accession>A0A8S3SMI8</accession>
<evidence type="ECO:0000256" key="2">
    <source>
        <dbReference type="ARBA" id="ARBA00022692"/>
    </source>
</evidence>
<comment type="caution">
    <text evidence="10">The sequence shown here is derived from an EMBL/GenBank/DDBJ whole genome shotgun (WGS) entry which is preliminary data.</text>
</comment>
<evidence type="ECO:0000256" key="7">
    <source>
        <dbReference type="ARBA" id="ARBA00023224"/>
    </source>
</evidence>
<evidence type="ECO:0000256" key="6">
    <source>
        <dbReference type="ARBA" id="ARBA00023170"/>
    </source>
</evidence>
<feature type="transmembrane region" description="Helical" evidence="8">
    <location>
        <begin position="61"/>
        <end position="92"/>
    </location>
</feature>
<dbReference type="GO" id="GO:0004930">
    <property type="term" value="F:G protein-coupled receptor activity"/>
    <property type="evidence" value="ECO:0007669"/>
    <property type="project" value="UniProtKB-KW"/>
</dbReference>
<feature type="transmembrane region" description="Helical" evidence="8">
    <location>
        <begin position="137"/>
        <end position="159"/>
    </location>
</feature>
<dbReference type="Proteomes" id="UP000683360">
    <property type="component" value="Unassembled WGS sequence"/>
</dbReference>
<evidence type="ECO:0000256" key="1">
    <source>
        <dbReference type="ARBA" id="ARBA00004141"/>
    </source>
</evidence>
<dbReference type="SUPFAM" id="SSF81321">
    <property type="entry name" value="Family A G protein-coupled receptor-like"/>
    <property type="match status" value="1"/>
</dbReference>
<keyword evidence="2 8" id="KW-0812">Transmembrane</keyword>
<keyword evidence="6" id="KW-0675">Receptor</keyword>